<evidence type="ECO:0000259" key="7">
    <source>
        <dbReference type="Pfam" id="PF01923"/>
    </source>
</evidence>
<dbReference type="GO" id="GO:0008817">
    <property type="term" value="F:corrinoid adenosyltransferase activity"/>
    <property type="evidence" value="ECO:0007669"/>
    <property type="project" value="UniProtKB-EC"/>
</dbReference>
<name>A0A3B0ZQJ4_9ZZZZ</name>
<comment type="similarity">
    <text evidence="1">Belongs to the Cob(I)alamin adenosyltransferase family.</text>
</comment>
<dbReference type="NCBIfam" id="TIGR00636">
    <property type="entry name" value="PduO_Nterm"/>
    <property type="match status" value="1"/>
</dbReference>
<evidence type="ECO:0000256" key="1">
    <source>
        <dbReference type="ARBA" id="ARBA00007487"/>
    </source>
</evidence>
<gene>
    <name evidence="8" type="ORF">MNBD_GAMMA21-1059</name>
</gene>
<dbReference type="EC" id="2.5.1.17" evidence="8"/>
<evidence type="ECO:0000256" key="6">
    <source>
        <dbReference type="SAM" id="MobiDB-lite"/>
    </source>
</evidence>
<evidence type="ECO:0000313" key="8">
    <source>
        <dbReference type="EMBL" id="VAW91490.1"/>
    </source>
</evidence>
<dbReference type="GO" id="GO:0009235">
    <property type="term" value="P:cobalamin metabolic process"/>
    <property type="evidence" value="ECO:0007669"/>
    <property type="project" value="UniProtKB-ARBA"/>
</dbReference>
<dbReference type="FunFam" id="1.20.1200.10:FF:000001">
    <property type="entry name" value="Cob(I)yrinic acid a,c-diamide adenosyltransferase"/>
    <property type="match status" value="1"/>
</dbReference>
<accession>A0A3B0ZQJ4</accession>
<reference evidence="8" key="1">
    <citation type="submission" date="2018-06" db="EMBL/GenBank/DDBJ databases">
        <authorList>
            <person name="Zhirakovskaya E."/>
        </authorList>
    </citation>
    <scope>NUCLEOTIDE SEQUENCE</scope>
</reference>
<evidence type="ECO:0000256" key="5">
    <source>
        <dbReference type="ARBA" id="ARBA00022840"/>
    </source>
</evidence>
<keyword evidence="4" id="KW-0547">Nucleotide-binding</keyword>
<dbReference type="InterPro" id="IPR036451">
    <property type="entry name" value="CblAdoTrfase-like_sf"/>
</dbReference>
<comment type="subunit">
    <text evidence="2">Homotrimer.</text>
</comment>
<keyword evidence="5" id="KW-0067">ATP-binding</keyword>
<feature type="region of interest" description="Disordered" evidence="6">
    <location>
        <begin position="1"/>
        <end position="24"/>
    </location>
</feature>
<protein>
    <submittedName>
        <fullName evidence="8">ATP:Cob(I)alamin adenosyltransferase</fullName>
        <ecNumber evidence="8">2.5.1.17</ecNumber>
    </submittedName>
</protein>
<evidence type="ECO:0000256" key="3">
    <source>
        <dbReference type="ARBA" id="ARBA00022679"/>
    </source>
</evidence>
<dbReference type="InterPro" id="IPR016030">
    <property type="entry name" value="CblAdoTrfase-like"/>
</dbReference>
<organism evidence="8">
    <name type="scientific">hydrothermal vent metagenome</name>
    <dbReference type="NCBI Taxonomy" id="652676"/>
    <lineage>
        <taxon>unclassified sequences</taxon>
        <taxon>metagenomes</taxon>
        <taxon>ecological metagenomes</taxon>
    </lineage>
</organism>
<dbReference type="SUPFAM" id="SSF89028">
    <property type="entry name" value="Cobalamin adenosyltransferase-like"/>
    <property type="match status" value="1"/>
</dbReference>
<dbReference type="Pfam" id="PF01923">
    <property type="entry name" value="Cob_adeno_trans"/>
    <property type="match status" value="1"/>
</dbReference>
<dbReference type="PANTHER" id="PTHR12213:SF0">
    <property type="entry name" value="CORRINOID ADENOSYLTRANSFERASE MMAB"/>
    <property type="match status" value="1"/>
</dbReference>
<dbReference type="GO" id="GO:0005524">
    <property type="term" value="F:ATP binding"/>
    <property type="evidence" value="ECO:0007669"/>
    <property type="project" value="UniProtKB-KW"/>
</dbReference>
<feature type="domain" description="Cobalamin adenosyltransferase-like" evidence="7">
    <location>
        <begin position="8"/>
        <end position="166"/>
    </location>
</feature>
<dbReference type="PANTHER" id="PTHR12213">
    <property type="entry name" value="CORRINOID ADENOSYLTRANSFERASE"/>
    <property type="match status" value="1"/>
</dbReference>
<evidence type="ECO:0000256" key="4">
    <source>
        <dbReference type="ARBA" id="ARBA00022741"/>
    </source>
</evidence>
<sequence length="187" mass="20853">MGHRLSKIYTRTGDKGTTGLGDGSRVEKDHMRVEAFGTVDELNSHVGAIIAHKLPDRVRETLEGVQHDLFDLGGEVCIPGHKAIMASYTKRLEDILDELNADLPALKEFILPAGGVATAHCHIARTVCRRTERRLYSLSKVDQVSTETLAYVNRLSDLLFVIARICARFENGKEVLWKPGRFEKPES</sequence>
<dbReference type="EMBL" id="UOFR01000012">
    <property type="protein sequence ID" value="VAW91490.1"/>
    <property type="molecule type" value="Genomic_DNA"/>
</dbReference>
<keyword evidence="3 8" id="KW-0808">Transferase</keyword>
<dbReference type="Gene3D" id="1.20.1200.10">
    <property type="entry name" value="Cobalamin adenosyltransferase-like"/>
    <property type="match status" value="1"/>
</dbReference>
<dbReference type="AlphaFoldDB" id="A0A3B0ZQJ4"/>
<dbReference type="InterPro" id="IPR029499">
    <property type="entry name" value="PduO-typ"/>
</dbReference>
<proteinExistence type="inferred from homology"/>
<evidence type="ECO:0000256" key="2">
    <source>
        <dbReference type="ARBA" id="ARBA00011233"/>
    </source>
</evidence>